<feature type="compositionally biased region" description="Basic and acidic residues" evidence="1">
    <location>
        <begin position="513"/>
        <end position="545"/>
    </location>
</feature>
<sequence>MRGGPPDFLENVGGYRRNKKSSLPANIRDAASFFSRKAGNFARERPAVFALTAAGVGLGLWASAKARRDGLVFSQNPHESLFPPPEAYLKTTFLSRVAKLRRQGEPFLFPGEAPGDSENFVEDDGTDETRERANTGEVGETGEGEEIQTARANSGMGIPSISAFFEELLPPEIFPTFSKSCKGGYSLRVVRSPLIPLGRGASAFRQASRLLHDFDPTVFTENGDTTGQGTARGDNQRHAKWRQEKHRQEKQREEDTWREGKWGQGEKERAGMKREKGSVQFVVSNSRDLDQNEGGDGTVSARCSRGDSETFRVGSPAALLLRHLPFRWRLLPLTVAAREMNSPVALSGAPERPLCTQFGTEENEVMPQTPGTKRFRACVQRNVKQRESAVKEKDNEKEETKTEREEREKHGPKALHRGVVRCSSLWFAVARSPVSSSYSGFLVFRLFFLPPSSPPGFSSSSREGEVLLEVLAVHRGEHGETLPFSAELPGLLASRLGFELRRQLKARLQRVRALEEAPERKREEAQNEEGSEYREEKEGDAKPREDESDDLMQDASYEVWQRDESGDAQSSPSYLSRSDEGRGTKESATSPPPAIRSTGPRPSVDSRPGRTRKSFLNSWRRRFWSFQWSRQAAARNNFSKLSRARSHWRPKPPAPGG</sequence>
<accession>A0A151HDC0</accession>
<feature type="region of interest" description="Disordered" evidence="1">
    <location>
        <begin position="386"/>
        <end position="412"/>
    </location>
</feature>
<protein>
    <submittedName>
        <fullName evidence="2">Uncharacterized protein</fullName>
    </submittedName>
</protein>
<dbReference type="OrthoDB" id="10474700at2759"/>
<dbReference type="EMBL" id="AHZP02001435">
    <property type="protein sequence ID" value="KYK67317.1"/>
    <property type="molecule type" value="Genomic_DNA"/>
</dbReference>
<organism evidence="2 3">
    <name type="scientific">Toxoplasma gondii TgCatPRC2</name>
    <dbReference type="NCBI Taxonomy" id="1130821"/>
    <lineage>
        <taxon>Eukaryota</taxon>
        <taxon>Sar</taxon>
        <taxon>Alveolata</taxon>
        <taxon>Apicomplexa</taxon>
        <taxon>Conoidasida</taxon>
        <taxon>Coccidia</taxon>
        <taxon>Eucoccidiorida</taxon>
        <taxon>Eimeriorina</taxon>
        <taxon>Sarcocystidae</taxon>
        <taxon>Toxoplasma</taxon>
    </lineage>
</organism>
<feature type="region of interest" description="Disordered" evidence="1">
    <location>
        <begin position="288"/>
        <end position="309"/>
    </location>
</feature>
<evidence type="ECO:0000313" key="3">
    <source>
        <dbReference type="Proteomes" id="UP000075225"/>
    </source>
</evidence>
<evidence type="ECO:0000313" key="2">
    <source>
        <dbReference type="EMBL" id="KYK67317.1"/>
    </source>
</evidence>
<reference evidence="3" key="1">
    <citation type="submission" date="2016-03" db="EMBL/GenBank/DDBJ databases">
        <authorList>
            <person name="Sibley D."/>
            <person name="Venepally P."/>
            <person name="Karamycheva S."/>
            <person name="Hadjithomas M."/>
            <person name="Khan A."/>
            <person name="Brunk B."/>
            <person name="Roos D."/>
            <person name="Caler E."/>
            <person name="Lorenzi H."/>
        </authorList>
    </citation>
    <scope>NUCLEOTIDE SEQUENCE [LARGE SCALE GENOMIC DNA]</scope>
    <source>
        <strain evidence="3">TgCatPRC2</strain>
    </source>
</reference>
<feature type="region of interest" description="Disordered" evidence="1">
    <location>
        <begin position="513"/>
        <end position="612"/>
    </location>
</feature>
<dbReference type="VEuPathDB" id="ToxoDB:TGPRC2_254820"/>
<feature type="compositionally biased region" description="Polar residues" evidence="1">
    <location>
        <begin position="567"/>
        <end position="576"/>
    </location>
</feature>
<proteinExistence type="predicted"/>
<evidence type="ECO:0000256" key="1">
    <source>
        <dbReference type="SAM" id="MobiDB-lite"/>
    </source>
</evidence>
<comment type="caution">
    <text evidence="2">The sequence shown here is derived from an EMBL/GenBank/DDBJ whole genome shotgun (WGS) entry which is preliminary data.</text>
</comment>
<gene>
    <name evidence="2" type="ORF">TGPRC2_254820</name>
</gene>
<feature type="compositionally biased region" description="Polar residues" evidence="1">
    <location>
        <begin position="219"/>
        <end position="229"/>
    </location>
</feature>
<dbReference type="Proteomes" id="UP000075225">
    <property type="component" value="Unassembled WGS sequence"/>
</dbReference>
<feature type="region of interest" description="Disordered" evidence="1">
    <location>
        <begin position="219"/>
        <end position="276"/>
    </location>
</feature>
<feature type="compositionally biased region" description="Basic and acidic residues" evidence="1">
    <location>
        <begin position="246"/>
        <end position="276"/>
    </location>
</feature>
<feature type="region of interest" description="Disordered" evidence="1">
    <location>
        <begin position="108"/>
        <end position="143"/>
    </location>
</feature>
<name>A0A151HDC0_TOXGO</name>
<dbReference type="AlphaFoldDB" id="A0A151HDC0"/>
<feature type="compositionally biased region" description="Basic and acidic residues" evidence="1">
    <location>
        <begin position="386"/>
        <end position="411"/>
    </location>
</feature>